<proteinExistence type="predicted"/>
<dbReference type="EMBL" id="OC879601">
    <property type="protein sequence ID" value="CAD7641285.1"/>
    <property type="molecule type" value="Genomic_DNA"/>
</dbReference>
<evidence type="ECO:0000313" key="3">
    <source>
        <dbReference type="Proteomes" id="UP000759131"/>
    </source>
</evidence>
<name>A0A7R9LIY1_9ACAR</name>
<gene>
    <name evidence="2" type="ORF">OSB1V03_LOCUS18584</name>
</gene>
<organism evidence="2">
    <name type="scientific">Medioppia subpectinata</name>
    <dbReference type="NCBI Taxonomy" id="1979941"/>
    <lineage>
        <taxon>Eukaryota</taxon>
        <taxon>Metazoa</taxon>
        <taxon>Ecdysozoa</taxon>
        <taxon>Arthropoda</taxon>
        <taxon>Chelicerata</taxon>
        <taxon>Arachnida</taxon>
        <taxon>Acari</taxon>
        <taxon>Acariformes</taxon>
        <taxon>Sarcoptiformes</taxon>
        <taxon>Oribatida</taxon>
        <taxon>Brachypylina</taxon>
        <taxon>Oppioidea</taxon>
        <taxon>Oppiidae</taxon>
        <taxon>Medioppia</taxon>
    </lineage>
</organism>
<evidence type="ECO:0000256" key="1">
    <source>
        <dbReference type="SAM" id="MobiDB-lite"/>
    </source>
</evidence>
<evidence type="ECO:0000313" key="2">
    <source>
        <dbReference type="EMBL" id="CAD7641285.1"/>
    </source>
</evidence>
<feature type="region of interest" description="Disordered" evidence="1">
    <location>
        <begin position="107"/>
        <end position="132"/>
    </location>
</feature>
<dbReference type="AlphaFoldDB" id="A0A7R9LIY1"/>
<reference evidence="2" key="1">
    <citation type="submission" date="2020-11" db="EMBL/GenBank/DDBJ databases">
        <authorList>
            <person name="Tran Van P."/>
        </authorList>
    </citation>
    <scope>NUCLEOTIDE SEQUENCE</scope>
</reference>
<keyword evidence="3" id="KW-1185">Reference proteome</keyword>
<sequence>MPSVSTGTVLLAMKLYPHYTLLLILKPPQKGTQTDPDVETEACDLIMTTVESLPADDPNRADKCVQISSQSTGDSESGVQRLVHIESSPGQLLRTRVDVIGLTAKKSRKRKLDDNGVDDDQPKRPTMNCNQS</sequence>
<accession>A0A7R9LIY1</accession>
<dbReference type="Proteomes" id="UP000759131">
    <property type="component" value="Unassembled WGS sequence"/>
</dbReference>
<protein>
    <submittedName>
        <fullName evidence="2">Uncharacterized protein</fullName>
    </submittedName>
</protein>
<dbReference type="EMBL" id="CAJPIZ010025026">
    <property type="protein sequence ID" value="CAG2118633.1"/>
    <property type="molecule type" value="Genomic_DNA"/>
</dbReference>